<evidence type="ECO:0000256" key="1">
    <source>
        <dbReference type="ARBA" id="ARBA00038248"/>
    </source>
</evidence>
<dbReference type="Pfam" id="PF05168">
    <property type="entry name" value="HEPN"/>
    <property type="match status" value="1"/>
</dbReference>
<dbReference type="EMBL" id="BARU01005406">
    <property type="protein sequence ID" value="GAH35886.1"/>
    <property type="molecule type" value="Genomic_DNA"/>
</dbReference>
<dbReference type="InterPro" id="IPR052226">
    <property type="entry name" value="UPF0332_toxin"/>
</dbReference>
<proteinExistence type="inferred from homology"/>
<dbReference type="PANTHER" id="PTHR36565">
    <property type="entry name" value="UPF0332 PROTEIN TM_1000"/>
    <property type="match status" value="1"/>
</dbReference>
<organism evidence="3">
    <name type="scientific">marine sediment metagenome</name>
    <dbReference type="NCBI Taxonomy" id="412755"/>
    <lineage>
        <taxon>unclassified sequences</taxon>
        <taxon>metagenomes</taxon>
        <taxon>ecological metagenomes</taxon>
    </lineage>
</organism>
<accession>X1ER69</accession>
<dbReference type="Gene3D" id="1.20.120.330">
    <property type="entry name" value="Nucleotidyltransferases domain 2"/>
    <property type="match status" value="1"/>
</dbReference>
<feature type="domain" description="HEPN" evidence="2">
    <location>
        <begin position="15"/>
        <end position="126"/>
    </location>
</feature>
<dbReference type="PANTHER" id="PTHR36565:SF1">
    <property type="entry name" value="UPF0332 PROTEIN TM_1000"/>
    <property type="match status" value="1"/>
</dbReference>
<dbReference type="InterPro" id="IPR007842">
    <property type="entry name" value="HEPN_dom"/>
</dbReference>
<evidence type="ECO:0000259" key="2">
    <source>
        <dbReference type="Pfam" id="PF05168"/>
    </source>
</evidence>
<protein>
    <recommendedName>
        <fullName evidence="2">HEPN domain-containing protein</fullName>
    </recommendedName>
</protein>
<reference evidence="3" key="1">
    <citation type="journal article" date="2014" name="Front. Microbiol.">
        <title>High frequency of phylogenetically diverse reductive dehalogenase-homologous genes in deep subseafloor sedimentary metagenomes.</title>
        <authorList>
            <person name="Kawai M."/>
            <person name="Futagami T."/>
            <person name="Toyoda A."/>
            <person name="Takaki Y."/>
            <person name="Nishi S."/>
            <person name="Hori S."/>
            <person name="Arai W."/>
            <person name="Tsubouchi T."/>
            <person name="Morono Y."/>
            <person name="Uchiyama I."/>
            <person name="Ito T."/>
            <person name="Fujiyama A."/>
            <person name="Inagaki F."/>
            <person name="Takami H."/>
        </authorList>
    </citation>
    <scope>NUCLEOTIDE SEQUENCE</scope>
    <source>
        <strain evidence="3">Expedition CK06-06</strain>
    </source>
</reference>
<comment type="similarity">
    <text evidence="1">Belongs to the UPF0332 family.</text>
</comment>
<dbReference type="AlphaFoldDB" id="X1ER69"/>
<evidence type="ECO:0000313" key="3">
    <source>
        <dbReference type="EMBL" id="GAH35886.1"/>
    </source>
</evidence>
<gene>
    <name evidence="3" type="ORF">S03H2_10512</name>
</gene>
<comment type="caution">
    <text evidence="3">The sequence shown here is derived from an EMBL/GenBank/DDBJ whole genome shotgun (WGS) entry which is preliminary data.</text>
</comment>
<name>X1ER69_9ZZZZ</name>
<sequence>MVKKCQVDWKAINNLTKRAYTDLKTAKRNIDDDEECAFNYAYNAMLRSGLALMFSEGFRPEIKEKHLTIVKFTSSILGKKFKKVINDYDFMRRKRHRFIYEPNIPCSRKEAKDALKTAKEFVDIISKLIRKKKPQKEFNFQ</sequence>